<protein>
    <submittedName>
        <fullName evidence="1">Uncharacterized protein</fullName>
    </submittedName>
</protein>
<dbReference type="AlphaFoldDB" id="A0A517RL50"/>
<dbReference type="Proteomes" id="UP000317171">
    <property type="component" value="Chromosome"/>
</dbReference>
<organism evidence="1 2">
    <name type="scientific">Gimesia alba</name>
    <dbReference type="NCBI Taxonomy" id="2527973"/>
    <lineage>
        <taxon>Bacteria</taxon>
        <taxon>Pseudomonadati</taxon>
        <taxon>Planctomycetota</taxon>
        <taxon>Planctomycetia</taxon>
        <taxon>Planctomycetales</taxon>
        <taxon>Planctomycetaceae</taxon>
        <taxon>Gimesia</taxon>
    </lineage>
</organism>
<dbReference type="EMBL" id="CP036269">
    <property type="protein sequence ID" value="QDT44616.1"/>
    <property type="molecule type" value="Genomic_DNA"/>
</dbReference>
<evidence type="ECO:0000313" key="1">
    <source>
        <dbReference type="EMBL" id="QDT44616.1"/>
    </source>
</evidence>
<dbReference type="RefSeq" id="WP_145220220.1">
    <property type="nucleotide sequence ID" value="NZ_CP036269.1"/>
</dbReference>
<sequence length="76" mass="8236">MRWGLLLVAGIVWAGLAGVISAEEHGGDAHGGYFDEMQATTLFAFDEVSLPFSQNLKLVMRTPERFPANPVLCSVV</sequence>
<name>A0A517RL50_9PLAN</name>
<proteinExistence type="predicted"/>
<dbReference type="OrthoDB" id="94839at203682"/>
<accession>A0A517RL50</accession>
<keyword evidence="2" id="KW-1185">Reference proteome</keyword>
<dbReference type="KEGG" id="gaz:Pan241w_47290"/>
<reference evidence="1 2" key="1">
    <citation type="submission" date="2019-02" db="EMBL/GenBank/DDBJ databases">
        <title>Deep-cultivation of Planctomycetes and their phenomic and genomic characterization uncovers novel biology.</title>
        <authorList>
            <person name="Wiegand S."/>
            <person name="Jogler M."/>
            <person name="Boedeker C."/>
            <person name="Pinto D."/>
            <person name="Vollmers J."/>
            <person name="Rivas-Marin E."/>
            <person name="Kohn T."/>
            <person name="Peeters S.H."/>
            <person name="Heuer A."/>
            <person name="Rast P."/>
            <person name="Oberbeckmann S."/>
            <person name="Bunk B."/>
            <person name="Jeske O."/>
            <person name="Meyerdierks A."/>
            <person name="Storesund J.E."/>
            <person name="Kallscheuer N."/>
            <person name="Luecker S."/>
            <person name="Lage O.M."/>
            <person name="Pohl T."/>
            <person name="Merkel B.J."/>
            <person name="Hornburger P."/>
            <person name="Mueller R.-W."/>
            <person name="Bruemmer F."/>
            <person name="Labrenz M."/>
            <person name="Spormann A.M."/>
            <person name="Op den Camp H."/>
            <person name="Overmann J."/>
            <person name="Amann R."/>
            <person name="Jetten M.S.M."/>
            <person name="Mascher T."/>
            <person name="Medema M.H."/>
            <person name="Devos D.P."/>
            <person name="Kaster A.-K."/>
            <person name="Ovreas L."/>
            <person name="Rohde M."/>
            <person name="Galperin M.Y."/>
            <person name="Jogler C."/>
        </authorList>
    </citation>
    <scope>NUCLEOTIDE SEQUENCE [LARGE SCALE GENOMIC DNA]</scope>
    <source>
        <strain evidence="1 2">Pan241w</strain>
    </source>
</reference>
<evidence type="ECO:0000313" key="2">
    <source>
        <dbReference type="Proteomes" id="UP000317171"/>
    </source>
</evidence>
<gene>
    <name evidence="1" type="ORF">Pan241w_47290</name>
</gene>